<name>A0A1Z5YVZ6_9PROT</name>
<accession>A0A1Z5YVZ6</accession>
<sequence length="76" mass="8415">MTDALQNKDLIMISWLIAIYENAADERPHHMALAAAETGEAALVNVANAYPDAQLVLEFGKSYARNIDLGEVKQLW</sequence>
<gene>
    <name evidence="1" type="ORF">HK14_03515</name>
</gene>
<reference evidence="1 2" key="1">
    <citation type="submission" date="2014-06" db="EMBL/GenBank/DDBJ databases">
        <authorList>
            <person name="Ju J."/>
            <person name="Zhang J."/>
        </authorList>
    </citation>
    <scope>NUCLEOTIDE SEQUENCE [LARGE SCALE GENOMIC DNA]</scope>
    <source>
        <strain evidence="1 2">DsW_47</strain>
    </source>
</reference>
<dbReference type="AlphaFoldDB" id="A0A1Z5YVZ6"/>
<comment type="caution">
    <text evidence="1">The sequence shown here is derived from an EMBL/GenBank/DDBJ whole genome shotgun (WGS) entry which is preliminary data.</text>
</comment>
<evidence type="ECO:0000313" key="1">
    <source>
        <dbReference type="EMBL" id="OUJ03090.1"/>
    </source>
</evidence>
<dbReference type="EMBL" id="JOMQ01000017">
    <property type="protein sequence ID" value="OUJ03090.1"/>
    <property type="molecule type" value="Genomic_DNA"/>
</dbReference>
<protein>
    <submittedName>
        <fullName evidence="1">Uncharacterized protein</fullName>
    </submittedName>
</protein>
<dbReference type="Proteomes" id="UP000196086">
    <property type="component" value="Unassembled WGS sequence"/>
</dbReference>
<evidence type="ECO:0000313" key="2">
    <source>
        <dbReference type="Proteomes" id="UP000196086"/>
    </source>
</evidence>
<organism evidence="1 2">
    <name type="scientific">Acetobacter cibinongensis</name>
    <dbReference type="NCBI Taxonomy" id="146475"/>
    <lineage>
        <taxon>Bacteria</taxon>
        <taxon>Pseudomonadati</taxon>
        <taxon>Pseudomonadota</taxon>
        <taxon>Alphaproteobacteria</taxon>
        <taxon>Acetobacterales</taxon>
        <taxon>Acetobacteraceae</taxon>
        <taxon>Acetobacter</taxon>
    </lineage>
</organism>
<proteinExistence type="predicted"/>
<dbReference type="RefSeq" id="WP_048839696.1">
    <property type="nucleotide sequence ID" value="NZ_JOMQ01000017.1"/>
</dbReference>